<organism evidence="7 8">
    <name type="scientific">Zophobas morio</name>
    <dbReference type="NCBI Taxonomy" id="2755281"/>
    <lineage>
        <taxon>Eukaryota</taxon>
        <taxon>Metazoa</taxon>
        <taxon>Ecdysozoa</taxon>
        <taxon>Arthropoda</taxon>
        <taxon>Hexapoda</taxon>
        <taxon>Insecta</taxon>
        <taxon>Pterygota</taxon>
        <taxon>Neoptera</taxon>
        <taxon>Endopterygota</taxon>
        <taxon>Coleoptera</taxon>
        <taxon>Polyphaga</taxon>
        <taxon>Cucujiformia</taxon>
        <taxon>Tenebrionidae</taxon>
        <taxon>Zophobas</taxon>
    </lineage>
</organism>
<comment type="caution">
    <text evidence="7">The sequence shown here is derived from an EMBL/GenBank/DDBJ whole genome shotgun (WGS) entry which is preliminary data.</text>
</comment>
<protein>
    <recommendedName>
        <fullName evidence="2">pyruvate dehydrogenase (acetyl-transferring)</fullName>
        <ecNumber evidence="2">1.2.4.1</ecNumber>
    </recommendedName>
</protein>
<evidence type="ECO:0000313" key="7">
    <source>
        <dbReference type="EMBL" id="KAJ3660209.1"/>
    </source>
</evidence>
<dbReference type="PANTHER" id="PTHR11516:SF60">
    <property type="entry name" value="PYRUVATE DEHYDROGENASE E1 COMPONENT SUBUNIT ALPHA"/>
    <property type="match status" value="1"/>
</dbReference>
<proteinExistence type="predicted"/>
<evidence type="ECO:0000313" key="8">
    <source>
        <dbReference type="Proteomes" id="UP001168821"/>
    </source>
</evidence>
<reference evidence="7" key="1">
    <citation type="journal article" date="2023" name="G3 (Bethesda)">
        <title>Whole genome assemblies of Zophobas morio and Tenebrio molitor.</title>
        <authorList>
            <person name="Kaur S."/>
            <person name="Stinson S.A."/>
            <person name="diCenzo G.C."/>
        </authorList>
    </citation>
    <scope>NUCLEOTIDE SEQUENCE</scope>
    <source>
        <strain evidence="7">QUZm001</strain>
    </source>
</reference>
<dbReference type="EC" id="1.2.4.1" evidence="2"/>
<dbReference type="InterPro" id="IPR001017">
    <property type="entry name" value="DH_E1"/>
</dbReference>
<dbReference type="FunFam" id="3.40.50.970:FF:000013">
    <property type="entry name" value="Pyruvate dehydrogenase E1 component subunit alpha"/>
    <property type="match status" value="1"/>
</dbReference>
<dbReference type="AlphaFoldDB" id="A0AA38IWE7"/>
<evidence type="ECO:0000256" key="1">
    <source>
        <dbReference type="ARBA" id="ARBA00001964"/>
    </source>
</evidence>
<dbReference type="GO" id="GO:0006086">
    <property type="term" value="P:pyruvate decarboxylation to acetyl-CoA"/>
    <property type="evidence" value="ECO:0007669"/>
    <property type="project" value="TreeGrafter"/>
</dbReference>
<evidence type="ECO:0000256" key="4">
    <source>
        <dbReference type="ARBA" id="ARBA00023002"/>
    </source>
</evidence>
<keyword evidence="4" id="KW-0560">Oxidoreductase</keyword>
<accession>A0AA38IWE7</accession>
<sequence>MPRLITPSTLLTFSHSLRRPYATEAVFKTSPYRLHRLDAGPAPEVTLKKDDALVLYERMATIRRMENEINKLYKSRVVVGFCHLYSGQEAVAVGFFANLRPHDTAITTYRSHAWAYLFHGLTTHSVIAEVSGVQSGSSRGKGGSMHIFGKNFYGGQAIVGAHVPIGVGVALAHKYRSNGAVSVTIMGDGATNSGQVGEAYNMAKLWDLPCLFLVENNHYSMGTSVPRSTPNPDFYKKGDMMPGVWMDGMDVVSVKEGARFCMEYVTAGKGPILAEANTYRYFGHSLSDPGTTYRTREEVHKVRETQDPLTIFKTKIMEAALVTEAELKVVDDKIKAHVKEGLQKAKKDKKPPAEELTYDIYANEVIKEVRGVSPFKPKVHKSTGQAYNLK</sequence>
<dbReference type="InterPro" id="IPR029061">
    <property type="entry name" value="THDP-binding"/>
</dbReference>
<gene>
    <name evidence="7" type="ORF">Zmor_004674</name>
</gene>
<evidence type="ECO:0000256" key="5">
    <source>
        <dbReference type="ARBA" id="ARBA00023052"/>
    </source>
</evidence>
<dbReference type="CDD" id="cd02000">
    <property type="entry name" value="TPP_E1_PDC_ADC_BCADC"/>
    <property type="match status" value="1"/>
</dbReference>
<dbReference type="Pfam" id="PF00676">
    <property type="entry name" value="E1_dh"/>
    <property type="match status" value="1"/>
</dbReference>
<dbReference type="InterPro" id="IPR050642">
    <property type="entry name" value="PDH_E1_Alpha_Subunit"/>
</dbReference>
<dbReference type="Gene3D" id="3.40.50.970">
    <property type="match status" value="1"/>
</dbReference>
<dbReference type="SUPFAM" id="SSF52518">
    <property type="entry name" value="Thiamin diphosphate-binding fold (THDP-binding)"/>
    <property type="match status" value="1"/>
</dbReference>
<evidence type="ECO:0000256" key="2">
    <source>
        <dbReference type="ARBA" id="ARBA00012281"/>
    </source>
</evidence>
<dbReference type="PANTHER" id="PTHR11516">
    <property type="entry name" value="PYRUVATE DEHYDROGENASE E1 COMPONENT, ALPHA SUBUNIT BACTERIAL AND ORGANELLAR"/>
    <property type="match status" value="1"/>
</dbReference>
<keyword evidence="3" id="KW-0809">Transit peptide</keyword>
<dbReference type="Proteomes" id="UP001168821">
    <property type="component" value="Unassembled WGS sequence"/>
</dbReference>
<feature type="domain" description="Dehydrogenase E1 component" evidence="6">
    <location>
        <begin position="57"/>
        <end position="353"/>
    </location>
</feature>
<dbReference type="EMBL" id="JALNTZ010000002">
    <property type="protein sequence ID" value="KAJ3660209.1"/>
    <property type="molecule type" value="Genomic_DNA"/>
</dbReference>
<keyword evidence="5" id="KW-0786">Thiamine pyrophosphate</keyword>
<evidence type="ECO:0000259" key="6">
    <source>
        <dbReference type="Pfam" id="PF00676"/>
    </source>
</evidence>
<keyword evidence="8" id="KW-1185">Reference proteome</keyword>
<dbReference type="GO" id="GO:0004739">
    <property type="term" value="F:pyruvate dehydrogenase (acetyl-transferring) activity"/>
    <property type="evidence" value="ECO:0007669"/>
    <property type="project" value="UniProtKB-EC"/>
</dbReference>
<comment type="cofactor">
    <cofactor evidence="1">
        <name>thiamine diphosphate</name>
        <dbReference type="ChEBI" id="CHEBI:58937"/>
    </cofactor>
</comment>
<evidence type="ECO:0000256" key="3">
    <source>
        <dbReference type="ARBA" id="ARBA00022946"/>
    </source>
</evidence>
<name>A0AA38IWE7_9CUCU</name>